<reference evidence="4" key="1">
    <citation type="submission" date="2018-03" db="EMBL/GenBank/DDBJ databases">
        <authorList>
            <person name="Zecchin S."/>
        </authorList>
    </citation>
    <scope>NUCLEOTIDE SEQUENCE [LARGE SCALE GENOMIC DNA]</scope>
</reference>
<dbReference type="EMBL" id="OUUY01000095">
    <property type="protein sequence ID" value="SPQ01236.1"/>
    <property type="molecule type" value="Genomic_DNA"/>
</dbReference>
<organism evidence="3 4">
    <name type="scientific">Candidatus Sulfobium mesophilum</name>
    <dbReference type="NCBI Taxonomy" id="2016548"/>
    <lineage>
        <taxon>Bacteria</taxon>
        <taxon>Pseudomonadati</taxon>
        <taxon>Nitrospirota</taxon>
        <taxon>Nitrospiria</taxon>
        <taxon>Nitrospirales</taxon>
        <taxon>Nitrospiraceae</taxon>
        <taxon>Candidatus Sulfobium</taxon>
    </lineage>
</organism>
<accession>A0A2U3QIJ9</accession>
<proteinExistence type="predicted"/>
<evidence type="ECO:0000313" key="3">
    <source>
        <dbReference type="EMBL" id="SPQ01236.1"/>
    </source>
</evidence>
<dbReference type="AlphaFoldDB" id="A0A2U3QIJ9"/>
<dbReference type="Gene3D" id="3.40.140.80">
    <property type="match status" value="1"/>
</dbReference>
<dbReference type="InterPro" id="IPR041255">
    <property type="entry name" value="LpxI_N"/>
</dbReference>
<evidence type="ECO:0000259" key="1">
    <source>
        <dbReference type="Pfam" id="PF06230"/>
    </source>
</evidence>
<evidence type="ECO:0008006" key="5">
    <source>
        <dbReference type="Google" id="ProtNLM"/>
    </source>
</evidence>
<dbReference type="Gene3D" id="3.40.50.20">
    <property type="match status" value="1"/>
</dbReference>
<name>A0A2U3QIJ9_9BACT</name>
<dbReference type="InterPro" id="IPR043167">
    <property type="entry name" value="LpxI_C_sf"/>
</dbReference>
<dbReference type="Pfam" id="PF17930">
    <property type="entry name" value="LpxI_N"/>
    <property type="match status" value="1"/>
</dbReference>
<sequence>MKKLGLISGSGALPIVVAEEARLKGYFIFAVGLEPVAEKALASSVDEIKWINVGKLGSVIAALKKAGIKEAVMAGKVPKSLLYKSRIMPDLRAAKVLFSLKDRSDDAILLAVTKELEKDGITLLNTTDFSSRLLTPEGVLTRGAPTENEWKDIHFGFSIAKEIGRLDIGQTVVVKNKAVMAVEAIEGTDETILRGGNLAGGGAVVIKVSKPQQDMRFDVPVVGMDTLQAMIRARARVLAIEVKKSILLDREELIKKADKHKISVVGFPGR</sequence>
<keyword evidence="4" id="KW-1185">Reference proteome</keyword>
<dbReference type="Proteomes" id="UP000245125">
    <property type="component" value="Unassembled WGS sequence"/>
</dbReference>
<dbReference type="Pfam" id="PF06230">
    <property type="entry name" value="LpxI_C"/>
    <property type="match status" value="1"/>
</dbReference>
<feature type="domain" description="LpxI N-terminal" evidence="2">
    <location>
        <begin position="3"/>
        <end position="131"/>
    </location>
</feature>
<evidence type="ECO:0000313" key="4">
    <source>
        <dbReference type="Proteomes" id="UP000245125"/>
    </source>
</evidence>
<protein>
    <recommendedName>
        <fullName evidence="5">DUF1009 domain-containing protein</fullName>
    </recommendedName>
</protein>
<dbReference type="PANTHER" id="PTHR39962">
    <property type="entry name" value="BLL4848 PROTEIN"/>
    <property type="match status" value="1"/>
</dbReference>
<feature type="domain" description="LpxI C-terminal" evidence="1">
    <location>
        <begin position="136"/>
        <end position="265"/>
    </location>
</feature>
<dbReference type="InterPro" id="IPR053174">
    <property type="entry name" value="LpxI"/>
</dbReference>
<dbReference type="OrthoDB" id="9789836at2"/>
<dbReference type="InterPro" id="IPR010415">
    <property type="entry name" value="LpxI_C"/>
</dbReference>
<gene>
    <name evidence="3" type="ORF">NBG4_480017</name>
</gene>
<evidence type="ECO:0000259" key="2">
    <source>
        <dbReference type="Pfam" id="PF17930"/>
    </source>
</evidence>
<dbReference type="PANTHER" id="PTHR39962:SF1">
    <property type="entry name" value="LPXI FAMILY PROTEIN"/>
    <property type="match status" value="1"/>
</dbReference>